<feature type="region of interest" description="Disordered" evidence="1">
    <location>
        <begin position="505"/>
        <end position="534"/>
    </location>
</feature>
<proteinExistence type="predicted"/>
<accession>A0ABS2AKS9</accession>
<feature type="compositionally biased region" description="Basic and acidic residues" evidence="1">
    <location>
        <begin position="516"/>
        <end position="534"/>
    </location>
</feature>
<name>A0ABS2AKS9_9ACTN</name>
<organism evidence="2 3">
    <name type="scientific">Paractinoplanes ovalisporus</name>
    <dbReference type="NCBI Taxonomy" id="2810368"/>
    <lineage>
        <taxon>Bacteria</taxon>
        <taxon>Bacillati</taxon>
        <taxon>Actinomycetota</taxon>
        <taxon>Actinomycetes</taxon>
        <taxon>Micromonosporales</taxon>
        <taxon>Micromonosporaceae</taxon>
        <taxon>Paractinoplanes</taxon>
    </lineage>
</organism>
<comment type="caution">
    <text evidence="2">The sequence shown here is derived from an EMBL/GenBank/DDBJ whole genome shotgun (WGS) entry which is preliminary data.</text>
</comment>
<keyword evidence="3" id="KW-1185">Reference proteome</keyword>
<protein>
    <submittedName>
        <fullName evidence="2">Uncharacterized protein</fullName>
    </submittedName>
</protein>
<gene>
    <name evidence="2" type="ORF">JIG36_33310</name>
</gene>
<evidence type="ECO:0000313" key="3">
    <source>
        <dbReference type="Proteomes" id="UP000632138"/>
    </source>
</evidence>
<sequence>MTSTNWLTAFNDPQEDVIARAFKVDAEHARDEAGNFSPSRILAFYYHRNGELLRAAIPHLASLGLPSVNDLLVAVSAIGWIVDAEDPIAAYSSMDAFTNAISRAHGSQALEESLEYLHSNESALRQGRVRINRAIDSIKKAESDEDRHLHLADLYKRIIEGPFRRYGWVFHCLNTRSWSQPPMLTQLRDTLVSSGGWLGNFTEKVVLRDVRNGEAHESLFWDGLIERFVAEGIEVEASVVAYAAMSADAFSRGCESAVACYRALGAEHTSGPPSDKDRGRLESWRRAEAFFGTNGIRMVRADFNAKIAKVVCADLKRDDINPCFQALLLCHGLLPHVERFEVFSPGSSEPAVSVSKEALLLTRPVWKLALKSFTAMPFSAFLPMNFDARTRHEDTRQAALSIAWIAVDDFLDALDGSPEQWDRDELELFSKRVALNIFATHQCLTLVPAKYHTRLQSVHQEAKEMAAWLRRSSSPLLWHKVNRAEPVGRFRFWLDTWGPIERLPSITAPSGTSPDDDFRPSLRDDPGDLRWRTI</sequence>
<dbReference type="RefSeq" id="WP_203380382.1">
    <property type="nucleotide sequence ID" value="NZ_JAENHP010000014.1"/>
</dbReference>
<reference evidence="2 3" key="1">
    <citation type="submission" date="2021-01" db="EMBL/GenBank/DDBJ databases">
        <title>Actinoplanes sp. nov. LDG1-06 isolated from lichen.</title>
        <authorList>
            <person name="Saeng-In P."/>
            <person name="Phongsopitanun W."/>
            <person name="Kanchanasin P."/>
            <person name="Yuki M."/>
            <person name="Kudo T."/>
            <person name="Ohkuma M."/>
            <person name="Tanasupawat S."/>
        </authorList>
    </citation>
    <scope>NUCLEOTIDE SEQUENCE [LARGE SCALE GENOMIC DNA]</scope>
    <source>
        <strain evidence="2 3">LDG1-06</strain>
    </source>
</reference>
<evidence type="ECO:0000313" key="2">
    <source>
        <dbReference type="EMBL" id="MBM2620401.1"/>
    </source>
</evidence>
<evidence type="ECO:0000256" key="1">
    <source>
        <dbReference type="SAM" id="MobiDB-lite"/>
    </source>
</evidence>
<dbReference type="Proteomes" id="UP000632138">
    <property type="component" value="Unassembled WGS sequence"/>
</dbReference>
<dbReference type="EMBL" id="JAENHP010000014">
    <property type="protein sequence ID" value="MBM2620401.1"/>
    <property type="molecule type" value="Genomic_DNA"/>
</dbReference>